<evidence type="ECO:0000313" key="1">
    <source>
        <dbReference type="EMBL" id="QDV85506.1"/>
    </source>
</evidence>
<gene>
    <name evidence="1" type="ORF">TBK1r_45200</name>
</gene>
<evidence type="ECO:0008006" key="3">
    <source>
        <dbReference type="Google" id="ProtNLM"/>
    </source>
</evidence>
<evidence type="ECO:0000313" key="2">
    <source>
        <dbReference type="Proteomes" id="UP000318081"/>
    </source>
</evidence>
<reference evidence="1 2" key="1">
    <citation type="submission" date="2019-02" db="EMBL/GenBank/DDBJ databases">
        <title>Deep-cultivation of Planctomycetes and their phenomic and genomic characterization uncovers novel biology.</title>
        <authorList>
            <person name="Wiegand S."/>
            <person name="Jogler M."/>
            <person name="Boedeker C."/>
            <person name="Pinto D."/>
            <person name="Vollmers J."/>
            <person name="Rivas-Marin E."/>
            <person name="Kohn T."/>
            <person name="Peeters S.H."/>
            <person name="Heuer A."/>
            <person name="Rast P."/>
            <person name="Oberbeckmann S."/>
            <person name="Bunk B."/>
            <person name="Jeske O."/>
            <person name="Meyerdierks A."/>
            <person name="Storesund J.E."/>
            <person name="Kallscheuer N."/>
            <person name="Luecker S."/>
            <person name="Lage O.M."/>
            <person name="Pohl T."/>
            <person name="Merkel B.J."/>
            <person name="Hornburger P."/>
            <person name="Mueller R.-W."/>
            <person name="Bruemmer F."/>
            <person name="Labrenz M."/>
            <person name="Spormann A.M."/>
            <person name="Op den Camp H."/>
            <person name="Overmann J."/>
            <person name="Amann R."/>
            <person name="Jetten M.S.M."/>
            <person name="Mascher T."/>
            <person name="Medema M.H."/>
            <person name="Devos D.P."/>
            <person name="Kaster A.-K."/>
            <person name="Ovreas L."/>
            <person name="Rohde M."/>
            <person name="Galperin M.Y."/>
            <person name="Jogler C."/>
        </authorList>
    </citation>
    <scope>NUCLEOTIDE SEQUENCE [LARGE SCALE GENOMIC DNA]</scope>
    <source>
        <strain evidence="1 2">TBK1r</strain>
    </source>
</reference>
<keyword evidence="2" id="KW-1185">Reference proteome</keyword>
<sequence>MSLNINREVARMKAMRTAELKAYYEEVLGAPPRSHNRDWLVKRIAWRLQANDEGDLPERVRMRALALADDSDLRIRPGKNFTAAVDEAAAKIFLPTDDKRDPRLPLPGSEITRVYKGRLITVLVRKEDFEFNGDVYKSLTAIAKDVTGSHVNGFAFFKLRKPQEAE</sequence>
<dbReference type="InterPro" id="IPR021322">
    <property type="entry name" value="DUF2924"/>
</dbReference>
<organism evidence="1 2">
    <name type="scientific">Stieleria magnilauensis</name>
    <dbReference type="NCBI Taxonomy" id="2527963"/>
    <lineage>
        <taxon>Bacteria</taxon>
        <taxon>Pseudomonadati</taxon>
        <taxon>Planctomycetota</taxon>
        <taxon>Planctomycetia</taxon>
        <taxon>Pirellulales</taxon>
        <taxon>Pirellulaceae</taxon>
        <taxon>Stieleria</taxon>
    </lineage>
</organism>
<protein>
    <recommendedName>
        <fullName evidence="3">DUF2924 domain-containing protein</fullName>
    </recommendedName>
</protein>
<accession>A0ABX5XW28</accession>
<dbReference type="Pfam" id="PF11149">
    <property type="entry name" value="DUF2924"/>
    <property type="match status" value="1"/>
</dbReference>
<name>A0ABX5XW28_9BACT</name>
<proteinExistence type="predicted"/>
<dbReference type="EMBL" id="CP036432">
    <property type="protein sequence ID" value="QDV85506.1"/>
    <property type="molecule type" value="Genomic_DNA"/>
</dbReference>
<dbReference type="RefSeq" id="WP_145215252.1">
    <property type="nucleotide sequence ID" value="NZ_CP036432.1"/>
</dbReference>
<dbReference type="Proteomes" id="UP000318081">
    <property type="component" value="Chromosome"/>
</dbReference>